<gene>
    <name evidence="2" type="ORF">QYE76_046534</name>
</gene>
<dbReference type="InterPro" id="IPR011009">
    <property type="entry name" value="Kinase-like_dom_sf"/>
</dbReference>
<dbReference type="PANTHER" id="PTHR27006:SF619">
    <property type="entry name" value="CYSTEINE-RICH RECEPTOR-LIKE PROTEIN KINASE 15"/>
    <property type="match status" value="1"/>
</dbReference>
<dbReference type="AlphaFoldDB" id="A0AAD8TNJ0"/>
<dbReference type="FunFam" id="1.10.510.10:FF:001722">
    <property type="entry name" value="G-type lectin S-receptor-like serine/threonine-protein kinase B120"/>
    <property type="match status" value="1"/>
</dbReference>
<feature type="domain" description="Serine-threonine/tyrosine-protein kinase catalytic" evidence="1">
    <location>
        <begin position="1"/>
        <end position="97"/>
    </location>
</feature>
<keyword evidence="3" id="KW-1185">Reference proteome</keyword>
<sequence length="148" mass="16740">MSPEYAMEGSFSVKSDTYSFGVLLLEVASGLKISSSHLLMDFPSLIAYAWSLWKDGNARELVDSSIVENCSLHEVLRCIHIGLLCVQDDPNARPLMSSTVFMLENETAALSTPREPVYFRKRKNQTEDRRDNIQISLNDMTMTMQEGR</sequence>
<evidence type="ECO:0000259" key="1">
    <source>
        <dbReference type="Pfam" id="PF07714"/>
    </source>
</evidence>
<name>A0AAD8TNJ0_LOLMU</name>
<dbReference type="GO" id="GO:0004672">
    <property type="term" value="F:protein kinase activity"/>
    <property type="evidence" value="ECO:0007669"/>
    <property type="project" value="InterPro"/>
</dbReference>
<comment type="caution">
    <text evidence="2">The sequence shown here is derived from an EMBL/GenBank/DDBJ whole genome shotgun (WGS) entry which is preliminary data.</text>
</comment>
<reference evidence="2" key="1">
    <citation type="submission" date="2023-07" db="EMBL/GenBank/DDBJ databases">
        <title>A chromosome-level genome assembly of Lolium multiflorum.</title>
        <authorList>
            <person name="Chen Y."/>
            <person name="Copetti D."/>
            <person name="Kolliker R."/>
            <person name="Studer B."/>
        </authorList>
    </citation>
    <scope>NUCLEOTIDE SEQUENCE</scope>
    <source>
        <strain evidence="2">02402/16</strain>
        <tissue evidence="2">Leaf</tissue>
    </source>
</reference>
<dbReference type="SUPFAM" id="SSF56112">
    <property type="entry name" value="Protein kinase-like (PK-like)"/>
    <property type="match status" value="1"/>
</dbReference>
<evidence type="ECO:0000313" key="2">
    <source>
        <dbReference type="EMBL" id="KAK1685686.1"/>
    </source>
</evidence>
<dbReference type="Gene3D" id="1.10.510.10">
    <property type="entry name" value="Transferase(Phosphotransferase) domain 1"/>
    <property type="match status" value="1"/>
</dbReference>
<dbReference type="PANTHER" id="PTHR27006">
    <property type="entry name" value="PROMASTIGOTE SURFACE ANTIGEN PROTEIN PSA"/>
    <property type="match status" value="1"/>
</dbReference>
<organism evidence="2 3">
    <name type="scientific">Lolium multiflorum</name>
    <name type="common">Italian ryegrass</name>
    <name type="synonym">Lolium perenne subsp. multiflorum</name>
    <dbReference type="NCBI Taxonomy" id="4521"/>
    <lineage>
        <taxon>Eukaryota</taxon>
        <taxon>Viridiplantae</taxon>
        <taxon>Streptophyta</taxon>
        <taxon>Embryophyta</taxon>
        <taxon>Tracheophyta</taxon>
        <taxon>Spermatophyta</taxon>
        <taxon>Magnoliopsida</taxon>
        <taxon>Liliopsida</taxon>
        <taxon>Poales</taxon>
        <taxon>Poaceae</taxon>
        <taxon>BOP clade</taxon>
        <taxon>Pooideae</taxon>
        <taxon>Poodae</taxon>
        <taxon>Poeae</taxon>
        <taxon>Poeae Chloroplast Group 2 (Poeae type)</taxon>
        <taxon>Loliodinae</taxon>
        <taxon>Loliinae</taxon>
        <taxon>Lolium</taxon>
    </lineage>
</organism>
<evidence type="ECO:0000313" key="3">
    <source>
        <dbReference type="Proteomes" id="UP001231189"/>
    </source>
</evidence>
<accession>A0AAD8TNJ0</accession>
<protein>
    <recommendedName>
        <fullName evidence="1">Serine-threonine/tyrosine-protein kinase catalytic domain-containing protein</fullName>
    </recommendedName>
</protein>
<dbReference type="EMBL" id="JAUUTY010000002">
    <property type="protein sequence ID" value="KAK1685686.1"/>
    <property type="molecule type" value="Genomic_DNA"/>
</dbReference>
<dbReference type="Proteomes" id="UP001231189">
    <property type="component" value="Unassembled WGS sequence"/>
</dbReference>
<dbReference type="Pfam" id="PF07714">
    <property type="entry name" value="PK_Tyr_Ser-Thr"/>
    <property type="match status" value="1"/>
</dbReference>
<dbReference type="InterPro" id="IPR001245">
    <property type="entry name" value="Ser-Thr/Tyr_kinase_cat_dom"/>
</dbReference>
<proteinExistence type="predicted"/>